<dbReference type="Gene3D" id="3.40.50.2000">
    <property type="entry name" value="Glycogen Phosphorylase B"/>
    <property type="match status" value="1"/>
</dbReference>
<feature type="compositionally biased region" description="Polar residues" evidence="1">
    <location>
        <begin position="16"/>
        <end position="37"/>
    </location>
</feature>
<organism evidence="2 3">
    <name type="scientific">Coemansia guatemalensis</name>
    <dbReference type="NCBI Taxonomy" id="2761395"/>
    <lineage>
        <taxon>Eukaryota</taxon>
        <taxon>Fungi</taxon>
        <taxon>Fungi incertae sedis</taxon>
        <taxon>Zoopagomycota</taxon>
        <taxon>Kickxellomycotina</taxon>
        <taxon>Kickxellomycetes</taxon>
        <taxon>Kickxellales</taxon>
        <taxon>Kickxellaceae</taxon>
        <taxon>Coemansia</taxon>
    </lineage>
</organism>
<dbReference type="SUPFAM" id="SSF53756">
    <property type="entry name" value="UDP-Glycosyltransferase/glycogen phosphorylase"/>
    <property type="match status" value="1"/>
</dbReference>
<proteinExistence type="predicted"/>
<name>A0A9W8LRW8_9FUNG</name>
<keyword evidence="3" id="KW-1185">Reference proteome</keyword>
<dbReference type="OrthoDB" id="755951at2759"/>
<gene>
    <name evidence="2" type="primary">TPS3_1</name>
    <name evidence="2" type="ORF">H4R20_005674</name>
</gene>
<dbReference type="Proteomes" id="UP001140094">
    <property type="component" value="Unassembled WGS sequence"/>
</dbReference>
<feature type="non-terminal residue" evidence="2">
    <location>
        <position position="1"/>
    </location>
</feature>
<feature type="region of interest" description="Disordered" evidence="1">
    <location>
        <begin position="16"/>
        <end position="154"/>
    </location>
</feature>
<dbReference type="AlphaFoldDB" id="A0A9W8LRW8"/>
<reference evidence="2" key="1">
    <citation type="submission" date="2022-07" db="EMBL/GenBank/DDBJ databases">
        <title>Phylogenomic reconstructions and comparative analyses of Kickxellomycotina fungi.</title>
        <authorList>
            <person name="Reynolds N.K."/>
            <person name="Stajich J.E."/>
            <person name="Barry K."/>
            <person name="Grigoriev I.V."/>
            <person name="Crous P."/>
            <person name="Smith M.E."/>
        </authorList>
    </citation>
    <scope>NUCLEOTIDE SEQUENCE</scope>
    <source>
        <strain evidence="2">NRRL 1565</strain>
    </source>
</reference>
<feature type="compositionally biased region" description="Basic and acidic residues" evidence="1">
    <location>
        <begin position="207"/>
        <end position="219"/>
    </location>
</feature>
<evidence type="ECO:0000313" key="3">
    <source>
        <dbReference type="Proteomes" id="UP001140094"/>
    </source>
</evidence>
<feature type="region of interest" description="Disordered" evidence="1">
    <location>
        <begin position="185"/>
        <end position="221"/>
    </location>
</feature>
<accession>A0A9W8LRW8</accession>
<evidence type="ECO:0000256" key="1">
    <source>
        <dbReference type="SAM" id="MobiDB-lite"/>
    </source>
</evidence>
<dbReference type="EMBL" id="JANBUO010002014">
    <property type="protein sequence ID" value="KAJ2796035.1"/>
    <property type="molecule type" value="Genomic_DNA"/>
</dbReference>
<evidence type="ECO:0000313" key="2">
    <source>
        <dbReference type="EMBL" id="KAJ2796035.1"/>
    </source>
</evidence>
<comment type="caution">
    <text evidence="2">The sequence shown here is derived from an EMBL/GenBank/DDBJ whole genome shotgun (WGS) entry which is preliminary data.</text>
</comment>
<sequence length="394" mass="41700">PRVLVVSLFAPYSVNFDATPTSPGNTSTVSDRQSARSGSVGRSLVWNGRRSSMHRTPTTPLGRRAEPHSRRRSTFSVNSVKLAPISRESTKASDGGNSGGGGGSSITPPHDSASQSPPQWPEGNGAVLAASPDDGRFGPRPAQAEAKPGPTQLGYTIDEAAGAYTPPPDTLDFTRKQNLDLMRQKQDQKSGVGKHNRLLRNILQPSDDARVPKATDSRTRVPPVTATTLSPLANNIATVAQDAEQQSLTDGIAGLQVNGESPGTPAIALPNAAAVDPSTGEQFSVEHLNVGNIGLFNAVNASLDLFAERVWIGELGVSTDGWSNDRKAAVSDKLLDEFETLPVFVTDSEFEGHYARFCKQVCALSALCMYASALRVLTRPSAACLVLPLLSPHC</sequence>
<protein>
    <submittedName>
        <fullName evidence="2">Trehalose-6-P synthase/phosphatase complex subunit</fullName>
    </submittedName>
</protein>